<feature type="domain" description="RNA polymerase sigma factor 70 region 4 type 2" evidence="7">
    <location>
        <begin position="120"/>
        <end position="170"/>
    </location>
</feature>
<dbReference type="GO" id="GO:0006352">
    <property type="term" value="P:DNA-templated transcription initiation"/>
    <property type="evidence" value="ECO:0007669"/>
    <property type="project" value="InterPro"/>
</dbReference>
<dbReference type="InterPro" id="IPR013249">
    <property type="entry name" value="RNA_pol_sigma70_r4_t2"/>
</dbReference>
<feature type="region of interest" description="Disordered" evidence="6">
    <location>
        <begin position="1"/>
        <end position="22"/>
    </location>
</feature>
<dbReference type="GO" id="GO:0003677">
    <property type="term" value="F:DNA binding"/>
    <property type="evidence" value="ECO:0007669"/>
    <property type="project" value="UniProtKB-KW"/>
</dbReference>
<keyword evidence="5" id="KW-0804">Transcription</keyword>
<dbReference type="Pfam" id="PF08281">
    <property type="entry name" value="Sigma70_r4_2"/>
    <property type="match status" value="1"/>
</dbReference>
<evidence type="ECO:0000313" key="9">
    <source>
        <dbReference type="Proteomes" id="UP000526734"/>
    </source>
</evidence>
<proteinExistence type="inferred from homology"/>
<keyword evidence="3" id="KW-0731">Sigma factor</keyword>
<protein>
    <submittedName>
        <fullName evidence="8">Sigma-70 family RNA polymerase sigma factor</fullName>
    </submittedName>
</protein>
<evidence type="ECO:0000256" key="3">
    <source>
        <dbReference type="ARBA" id="ARBA00023082"/>
    </source>
</evidence>
<dbReference type="InterPro" id="IPR039425">
    <property type="entry name" value="RNA_pol_sigma-70-like"/>
</dbReference>
<dbReference type="RefSeq" id="WP_182891409.1">
    <property type="nucleotide sequence ID" value="NZ_JACGZW010000004.1"/>
</dbReference>
<dbReference type="InterPro" id="IPR013324">
    <property type="entry name" value="RNA_pol_sigma_r3/r4-like"/>
</dbReference>
<evidence type="ECO:0000256" key="2">
    <source>
        <dbReference type="ARBA" id="ARBA00023015"/>
    </source>
</evidence>
<dbReference type="Proteomes" id="UP000526734">
    <property type="component" value="Unassembled WGS sequence"/>
</dbReference>
<dbReference type="InterPro" id="IPR013325">
    <property type="entry name" value="RNA_pol_sigma_r2"/>
</dbReference>
<dbReference type="InterPro" id="IPR014284">
    <property type="entry name" value="RNA_pol_sigma-70_dom"/>
</dbReference>
<sequence>MPERNRARSSAAPTSDTSSDYSRNDEFSQFYYSTVRDLTGFLIMQGARLADAADIAQDTLCSAYRLWSAINNPRAWSYRTASRALLRRLVSGREDLVGELPEPSPLLRATAIDGWEQQQDIVVLLDRLPPRQRQVMAWTLYGYTPKEIADELGIRPEAVRANLMKARRALAQHLPREEGSR</sequence>
<name>A0A7W3VW63_9PSEU</name>
<dbReference type="AlphaFoldDB" id="A0A7W3VW63"/>
<evidence type="ECO:0000256" key="1">
    <source>
        <dbReference type="ARBA" id="ARBA00010641"/>
    </source>
</evidence>
<evidence type="ECO:0000259" key="7">
    <source>
        <dbReference type="Pfam" id="PF08281"/>
    </source>
</evidence>
<evidence type="ECO:0000256" key="5">
    <source>
        <dbReference type="ARBA" id="ARBA00023163"/>
    </source>
</evidence>
<keyword evidence="2" id="KW-0805">Transcription regulation</keyword>
<dbReference type="InterPro" id="IPR036388">
    <property type="entry name" value="WH-like_DNA-bd_sf"/>
</dbReference>
<dbReference type="NCBIfam" id="TIGR02937">
    <property type="entry name" value="sigma70-ECF"/>
    <property type="match status" value="1"/>
</dbReference>
<dbReference type="SUPFAM" id="SSF88659">
    <property type="entry name" value="Sigma3 and sigma4 domains of RNA polymerase sigma factors"/>
    <property type="match status" value="1"/>
</dbReference>
<evidence type="ECO:0000256" key="4">
    <source>
        <dbReference type="ARBA" id="ARBA00023125"/>
    </source>
</evidence>
<dbReference type="PANTHER" id="PTHR43133">
    <property type="entry name" value="RNA POLYMERASE ECF-TYPE SIGMA FACTO"/>
    <property type="match status" value="1"/>
</dbReference>
<dbReference type="SUPFAM" id="SSF88946">
    <property type="entry name" value="Sigma2 domain of RNA polymerase sigma factors"/>
    <property type="match status" value="1"/>
</dbReference>
<comment type="caution">
    <text evidence="8">The sequence shown here is derived from an EMBL/GenBank/DDBJ whole genome shotgun (WGS) entry which is preliminary data.</text>
</comment>
<reference evidence="8 9" key="1">
    <citation type="submission" date="2020-08" db="EMBL/GenBank/DDBJ databases">
        <title>Amycolatopsis sp. nov. DR6-1 isolated from Dendrobium heterocarpum.</title>
        <authorList>
            <person name="Tedsree N."/>
            <person name="Kuncharoen N."/>
            <person name="Likhitwitayawuid K."/>
            <person name="Tanasupawat S."/>
        </authorList>
    </citation>
    <scope>NUCLEOTIDE SEQUENCE [LARGE SCALE GENOMIC DNA]</scope>
    <source>
        <strain evidence="8 9">DR6-1</strain>
    </source>
</reference>
<dbReference type="CDD" id="cd06171">
    <property type="entry name" value="Sigma70_r4"/>
    <property type="match status" value="1"/>
</dbReference>
<keyword evidence="9" id="KW-1185">Reference proteome</keyword>
<organism evidence="8 9">
    <name type="scientific">Amycolatopsis dendrobii</name>
    <dbReference type="NCBI Taxonomy" id="2760662"/>
    <lineage>
        <taxon>Bacteria</taxon>
        <taxon>Bacillati</taxon>
        <taxon>Actinomycetota</taxon>
        <taxon>Actinomycetes</taxon>
        <taxon>Pseudonocardiales</taxon>
        <taxon>Pseudonocardiaceae</taxon>
        <taxon>Amycolatopsis</taxon>
    </lineage>
</organism>
<dbReference type="GO" id="GO:0016987">
    <property type="term" value="F:sigma factor activity"/>
    <property type="evidence" value="ECO:0007669"/>
    <property type="project" value="UniProtKB-KW"/>
</dbReference>
<comment type="similarity">
    <text evidence="1">Belongs to the sigma-70 factor family. ECF subfamily.</text>
</comment>
<gene>
    <name evidence="8" type="ORF">H4281_14540</name>
</gene>
<dbReference type="Gene3D" id="1.10.10.10">
    <property type="entry name" value="Winged helix-like DNA-binding domain superfamily/Winged helix DNA-binding domain"/>
    <property type="match status" value="1"/>
</dbReference>
<feature type="compositionally biased region" description="Low complexity" evidence="6">
    <location>
        <begin position="9"/>
        <end position="21"/>
    </location>
</feature>
<evidence type="ECO:0000256" key="6">
    <source>
        <dbReference type="SAM" id="MobiDB-lite"/>
    </source>
</evidence>
<accession>A0A7W3VW63</accession>
<keyword evidence="4" id="KW-0238">DNA-binding</keyword>
<evidence type="ECO:0000313" key="8">
    <source>
        <dbReference type="EMBL" id="MBB1154358.1"/>
    </source>
</evidence>
<dbReference type="Gene3D" id="1.10.1740.10">
    <property type="match status" value="1"/>
</dbReference>
<dbReference type="EMBL" id="JACGZW010000004">
    <property type="protein sequence ID" value="MBB1154358.1"/>
    <property type="molecule type" value="Genomic_DNA"/>
</dbReference>
<dbReference type="PANTHER" id="PTHR43133:SF8">
    <property type="entry name" value="RNA POLYMERASE SIGMA FACTOR HI_1459-RELATED"/>
    <property type="match status" value="1"/>
</dbReference>